<evidence type="ECO:0000313" key="2">
    <source>
        <dbReference type="Proteomes" id="UP000318720"/>
    </source>
</evidence>
<protein>
    <submittedName>
        <fullName evidence="1">Uncharacterized protein</fullName>
    </submittedName>
</protein>
<evidence type="ECO:0000313" key="1">
    <source>
        <dbReference type="EMBL" id="TQE36969.1"/>
    </source>
</evidence>
<dbReference type="AlphaFoldDB" id="A0AAE9B275"/>
<dbReference type="RefSeq" id="WP_009293300.1">
    <property type="nucleotide sequence ID" value="NZ_JARAVA010000522.1"/>
</dbReference>
<dbReference type="EMBL" id="SPAZ01000072">
    <property type="protein sequence ID" value="TQE36969.1"/>
    <property type="molecule type" value="Genomic_DNA"/>
</dbReference>
<proteinExistence type="predicted"/>
<name>A0AAE9B275_9ACTN</name>
<reference evidence="1 2" key="1">
    <citation type="submission" date="2019-03" db="EMBL/GenBank/DDBJ databases">
        <title>Comparative genomic analyses of the sweetpotato soil rot pathogen, Streptomyces ipomoeae.</title>
        <authorList>
            <person name="Ruschel Soares N."/>
            <person name="Badger J.H."/>
            <person name="Huguet-Tapia J.C."/>
            <person name="Clark C.A."/>
            <person name="Pettis G.S."/>
        </authorList>
    </citation>
    <scope>NUCLEOTIDE SEQUENCE [LARGE SCALE GENOMIC DNA]</scope>
    <source>
        <strain evidence="1 2">88-35</strain>
    </source>
</reference>
<comment type="caution">
    <text evidence="1">The sequence shown here is derived from an EMBL/GenBank/DDBJ whole genome shotgun (WGS) entry which is preliminary data.</text>
</comment>
<accession>A0AAE9B275</accession>
<dbReference type="Proteomes" id="UP000318720">
    <property type="component" value="Unassembled WGS sequence"/>
</dbReference>
<sequence>MSPDGKLHADEFDIDEALVAWLIADQFPERSGLPLGKGRPGQGWALGFGLVAVHYYRDKGHVLAEVGARAVGEVLAEYGDGFGTVSTGAGLTNPTGAGATGTPLR</sequence>
<organism evidence="1 2">
    <name type="scientific">Streptomyces ipomoeae</name>
    <dbReference type="NCBI Taxonomy" id="103232"/>
    <lineage>
        <taxon>Bacteria</taxon>
        <taxon>Bacillati</taxon>
        <taxon>Actinomycetota</taxon>
        <taxon>Actinomycetes</taxon>
        <taxon>Kitasatosporales</taxon>
        <taxon>Streptomycetaceae</taxon>
        <taxon>Streptomyces</taxon>
    </lineage>
</organism>
<gene>
    <name evidence="1" type="ORF">Sipo8835_09060</name>
</gene>